<dbReference type="GO" id="GO:0006508">
    <property type="term" value="P:proteolysis"/>
    <property type="evidence" value="ECO:0007669"/>
    <property type="project" value="InterPro"/>
</dbReference>
<dbReference type="RefSeq" id="WP_119715631.1">
    <property type="nucleotide sequence ID" value="NZ_OMOH01000005.1"/>
</dbReference>
<reference evidence="3" key="1">
    <citation type="submission" date="2018-02" db="EMBL/GenBank/DDBJ databases">
        <authorList>
            <person name="Hornung B."/>
        </authorList>
    </citation>
    <scope>NUCLEOTIDE SEQUENCE [LARGE SCALE GENOMIC DNA]</scope>
</reference>
<dbReference type="CDD" id="cd06567">
    <property type="entry name" value="Peptidase_S41"/>
    <property type="match status" value="1"/>
</dbReference>
<dbReference type="Gene3D" id="3.90.226.10">
    <property type="entry name" value="2-enoyl-CoA Hydratase, Chain A, domain 1"/>
    <property type="match status" value="1"/>
</dbReference>
<dbReference type="InterPro" id="IPR005151">
    <property type="entry name" value="Tail-specific_protease"/>
</dbReference>
<protein>
    <submittedName>
        <fullName evidence="2">Peptidase family S41</fullName>
    </submittedName>
</protein>
<keyword evidence="3" id="KW-1185">Reference proteome</keyword>
<dbReference type="GO" id="GO:0007165">
    <property type="term" value="P:signal transduction"/>
    <property type="evidence" value="ECO:0007669"/>
    <property type="project" value="TreeGrafter"/>
</dbReference>
<dbReference type="GO" id="GO:0004175">
    <property type="term" value="F:endopeptidase activity"/>
    <property type="evidence" value="ECO:0007669"/>
    <property type="project" value="TreeGrafter"/>
</dbReference>
<dbReference type="PANTHER" id="PTHR32060:SF30">
    <property type="entry name" value="CARBOXY-TERMINAL PROCESSING PROTEASE CTPA"/>
    <property type="match status" value="1"/>
</dbReference>
<organism evidence="2 3">
    <name type="scientific">Propionibacterium ruminifibrarum</name>
    <dbReference type="NCBI Taxonomy" id="1962131"/>
    <lineage>
        <taxon>Bacteria</taxon>
        <taxon>Bacillati</taxon>
        <taxon>Actinomycetota</taxon>
        <taxon>Actinomycetes</taxon>
        <taxon>Propionibacteriales</taxon>
        <taxon>Propionibacteriaceae</taxon>
        <taxon>Propionibacterium</taxon>
    </lineage>
</organism>
<dbReference type="EMBL" id="OMOH01000005">
    <property type="protein sequence ID" value="SPF68464.1"/>
    <property type="molecule type" value="Genomic_DNA"/>
</dbReference>
<dbReference type="GO" id="GO:0030288">
    <property type="term" value="C:outer membrane-bounded periplasmic space"/>
    <property type="evidence" value="ECO:0007669"/>
    <property type="project" value="TreeGrafter"/>
</dbReference>
<dbReference type="OrthoDB" id="7314861at2"/>
<dbReference type="AlphaFoldDB" id="A0A375I0Z4"/>
<dbReference type="InterPro" id="IPR029045">
    <property type="entry name" value="ClpP/crotonase-like_dom_sf"/>
</dbReference>
<accession>A0A375I0Z4</accession>
<dbReference type="SMART" id="SM00245">
    <property type="entry name" value="TSPc"/>
    <property type="match status" value="1"/>
</dbReference>
<dbReference type="GO" id="GO:0008236">
    <property type="term" value="F:serine-type peptidase activity"/>
    <property type="evidence" value="ECO:0007669"/>
    <property type="project" value="InterPro"/>
</dbReference>
<evidence type="ECO:0000313" key="2">
    <source>
        <dbReference type="EMBL" id="SPF68464.1"/>
    </source>
</evidence>
<evidence type="ECO:0000313" key="3">
    <source>
        <dbReference type="Proteomes" id="UP000265962"/>
    </source>
</evidence>
<dbReference type="Proteomes" id="UP000265962">
    <property type="component" value="Unassembled WGS sequence"/>
</dbReference>
<dbReference type="PANTHER" id="PTHR32060">
    <property type="entry name" value="TAIL-SPECIFIC PROTEASE"/>
    <property type="match status" value="1"/>
</dbReference>
<name>A0A375I0Z4_9ACTN</name>
<sequence>MGRPRSRRRPVVVVCVALAVLLALALAVVHVVGPSYGVWLVPPSPRAHGEHALSLMDQGLHAHGDEWDRKRAEALDAVATARSRDEVNEIIDDALAVAGGPHSFLLTDEEQQQTQEDYQAPTHRVDGGVMTVKLPAFSGTAEQGQQYADELATALAASGACGVVVDLSDNSGGDMGPMLAGLSPLIPDGPVVSFDTSLAQSQVVLDGGSVSGGGTPTTAEAGSSKLGVPVAIITSGRTASSGEQARLAFNGIADTRVFGQPTRGYASVNQGFRLYGGLTMFLTVGETLDREGTRFGETPIEPDERVDLDQAPSAAAAWLDSKGCR</sequence>
<gene>
    <name evidence="2" type="ORF">PROPJV5_1442</name>
</gene>
<proteinExistence type="predicted"/>
<evidence type="ECO:0000259" key="1">
    <source>
        <dbReference type="SMART" id="SM00245"/>
    </source>
</evidence>
<feature type="domain" description="Tail specific protease" evidence="1">
    <location>
        <begin position="99"/>
        <end position="307"/>
    </location>
</feature>
<dbReference type="SUPFAM" id="SSF52096">
    <property type="entry name" value="ClpP/crotonase"/>
    <property type="match status" value="1"/>
</dbReference>
<dbReference type="Pfam" id="PF03572">
    <property type="entry name" value="Peptidase_S41"/>
    <property type="match status" value="1"/>
</dbReference>